<keyword evidence="3 5" id="KW-1133">Transmembrane helix</keyword>
<dbReference type="EMBL" id="JAQQWI010000021">
    <property type="protein sequence ID" value="KAK7998662.1"/>
    <property type="molecule type" value="Genomic_DNA"/>
</dbReference>
<evidence type="ECO:0000256" key="4">
    <source>
        <dbReference type="ARBA" id="ARBA00023136"/>
    </source>
</evidence>
<feature type="transmembrane region" description="Helical" evidence="5">
    <location>
        <begin position="21"/>
        <end position="42"/>
    </location>
</feature>
<dbReference type="Gene3D" id="1.20.1720.10">
    <property type="entry name" value="Multidrug resistance protein D"/>
    <property type="match status" value="1"/>
</dbReference>
<dbReference type="Pfam" id="PF07690">
    <property type="entry name" value="MFS_1"/>
    <property type="match status" value="1"/>
</dbReference>
<gene>
    <name evidence="7" type="ORF">PG991_015141</name>
</gene>
<comment type="subcellular location">
    <subcellularLocation>
        <location evidence="1">Membrane</location>
        <topology evidence="1">Multi-pass membrane protein</topology>
    </subcellularLocation>
</comment>
<dbReference type="InterPro" id="IPR011701">
    <property type="entry name" value="MFS"/>
</dbReference>
<protein>
    <submittedName>
        <fullName evidence="7">MFS general substrate transporter</fullName>
    </submittedName>
</protein>
<proteinExistence type="predicted"/>
<accession>A0ABR1R3Z8</accession>
<reference evidence="7 8" key="1">
    <citation type="submission" date="2023-01" db="EMBL/GenBank/DDBJ databases">
        <title>Analysis of 21 Apiospora genomes using comparative genomics revels a genus with tremendous synthesis potential of carbohydrate active enzymes and secondary metabolites.</title>
        <authorList>
            <person name="Sorensen T."/>
        </authorList>
    </citation>
    <scope>NUCLEOTIDE SEQUENCE [LARGE SCALE GENOMIC DNA]</scope>
    <source>
        <strain evidence="7 8">CBS 20057</strain>
    </source>
</reference>
<evidence type="ECO:0000259" key="6">
    <source>
        <dbReference type="PROSITE" id="PS50850"/>
    </source>
</evidence>
<evidence type="ECO:0000256" key="5">
    <source>
        <dbReference type="SAM" id="Phobius"/>
    </source>
</evidence>
<dbReference type="PANTHER" id="PTHR23501:SF156">
    <property type="entry name" value="TRANSPORTER, PUTATIVE-RELATED"/>
    <property type="match status" value="1"/>
</dbReference>
<dbReference type="PANTHER" id="PTHR23501">
    <property type="entry name" value="MAJOR FACILITATOR SUPERFAMILY"/>
    <property type="match status" value="1"/>
</dbReference>
<dbReference type="InterPro" id="IPR020846">
    <property type="entry name" value="MFS_dom"/>
</dbReference>
<feature type="transmembrane region" description="Helical" evidence="5">
    <location>
        <begin position="93"/>
        <end position="117"/>
    </location>
</feature>
<dbReference type="PROSITE" id="PS50850">
    <property type="entry name" value="MFS"/>
    <property type="match status" value="1"/>
</dbReference>
<dbReference type="SUPFAM" id="SSF103473">
    <property type="entry name" value="MFS general substrate transporter"/>
    <property type="match status" value="1"/>
</dbReference>
<keyword evidence="2 5" id="KW-0812">Transmembrane</keyword>
<keyword evidence="4 5" id="KW-0472">Membrane</keyword>
<evidence type="ECO:0000256" key="1">
    <source>
        <dbReference type="ARBA" id="ARBA00004141"/>
    </source>
</evidence>
<comment type="caution">
    <text evidence="7">The sequence shown here is derived from an EMBL/GenBank/DDBJ whole genome shotgun (WGS) entry which is preliminary data.</text>
</comment>
<keyword evidence="8" id="KW-1185">Reference proteome</keyword>
<organism evidence="7 8">
    <name type="scientific">Apiospora marii</name>
    <dbReference type="NCBI Taxonomy" id="335849"/>
    <lineage>
        <taxon>Eukaryota</taxon>
        <taxon>Fungi</taxon>
        <taxon>Dikarya</taxon>
        <taxon>Ascomycota</taxon>
        <taxon>Pezizomycotina</taxon>
        <taxon>Sordariomycetes</taxon>
        <taxon>Xylariomycetidae</taxon>
        <taxon>Amphisphaeriales</taxon>
        <taxon>Apiosporaceae</taxon>
        <taxon>Apiospora</taxon>
    </lineage>
</organism>
<sequence>MIAQPIPSPQLSAAPRPKKPLSFHLSIFKLALILPLVSWNSTTLAVATPTITNHLHVSTLEPFWASIAFILGVVVTQPIYSNISNVFGRRVPLLLAILSFTVGSVVFGVANSMPVVIAGRLLQGLGGGGLNVLQAIILSDVTTLRERPL</sequence>
<dbReference type="Proteomes" id="UP001396898">
    <property type="component" value="Unassembled WGS sequence"/>
</dbReference>
<evidence type="ECO:0000256" key="3">
    <source>
        <dbReference type="ARBA" id="ARBA00022989"/>
    </source>
</evidence>
<evidence type="ECO:0000256" key="2">
    <source>
        <dbReference type="ARBA" id="ARBA00022692"/>
    </source>
</evidence>
<name>A0ABR1R3Z8_9PEZI</name>
<evidence type="ECO:0000313" key="7">
    <source>
        <dbReference type="EMBL" id="KAK7998662.1"/>
    </source>
</evidence>
<feature type="transmembrane region" description="Helical" evidence="5">
    <location>
        <begin position="62"/>
        <end position="81"/>
    </location>
</feature>
<dbReference type="InterPro" id="IPR036259">
    <property type="entry name" value="MFS_trans_sf"/>
</dbReference>
<feature type="domain" description="Major facilitator superfamily (MFS) profile" evidence="6">
    <location>
        <begin position="26"/>
        <end position="149"/>
    </location>
</feature>
<evidence type="ECO:0000313" key="8">
    <source>
        <dbReference type="Proteomes" id="UP001396898"/>
    </source>
</evidence>